<name>A0A2R4VYG1_THEAF</name>
<dbReference type="HAMAP" id="MF_00055">
    <property type="entry name" value="MEMO1"/>
    <property type="match status" value="1"/>
</dbReference>
<reference evidence="3 4" key="1">
    <citation type="submission" date="2017-04" db="EMBL/GenBank/DDBJ databases">
        <title>Genomic insights into metabolism of Thermodesulfobium acidiphilum.</title>
        <authorList>
            <person name="Toshchakov S.V."/>
            <person name="Frolov E.N."/>
            <person name="Kublanov I.V."/>
            <person name="Samarov N.I."/>
            <person name="Novikov A."/>
            <person name="Lebedinsky A.V."/>
            <person name="Bonch-Osmolovskaya E.A."/>
            <person name="Chernyh N.A."/>
        </authorList>
    </citation>
    <scope>NUCLEOTIDE SEQUENCE [LARGE SCALE GENOMIC DNA]</scope>
    <source>
        <strain evidence="3 4">3127-1</strain>
    </source>
</reference>
<protein>
    <recommendedName>
        <fullName evidence="2">MEMO1 family protein TDSAC_0213</fullName>
    </recommendedName>
</protein>
<keyword evidence="4" id="KW-1185">Reference proteome</keyword>
<dbReference type="InterPro" id="IPR002737">
    <property type="entry name" value="MEMO1_fam"/>
</dbReference>
<accession>A0A2R4VYG1</accession>
<gene>
    <name evidence="3" type="ORF">TDSAC_0213</name>
</gene>
<evidence type="ECO:0000256" key="2">
    <source>
        <dbReference type="HAMAP-Rule" id="MF_00055"/>
    </source>
</evidence>
<dbReference type="Proteomes" id="UP000244792">
    <property type="component" value="Chromosome"/>
</dbReference>
<dbReference type="CDD" id="cd07361">
    <property type="entry name" value="MEMO_like"/>
    <property type="match status" value="1"/>
</dbReference>
<dbReference type="Pfam" id="PF01875">
    <property type="entry name" value="Memo"/>
    <property type="match status" value="1"/>
</dbReference>
<dbReference type="Gene3D" id="3.40.830.10">
    <property type="entry name" value="LigB-like"/>
    <property type="match status" value="1"/>
</dbReference>
<dbReference type="EMBL" id="CP020921">
    <property type="protein sequence ID" value="AWB09599.1"/>
    <property type="molecule type" value="Genomic_DNA"/>
</dbReference>
<evidence type="ECO:0000256" key="1">
    <source>
        <dbReference type="ARBA" id="ARBA00006315"/>
    </source>
</evidence>
<dbReference type="NCBIfam" id="TIGR04336">
    <property type="entry name" value="AmmeMemoSam_B"/>
    <property type="match status" value="1"/>
</dbReference>
<dbReference type="AlphaFoldDB" id="A0A2R4VYG1"/>
<evidence type="ECO:0000313" key="4">
    <source>
        <dbReference type="Proteomes" id="UP000244792"/>
    </source>
</evidence>
<comment type="similarity">
    <text evidence="1 2">Belongs to the MEMO1 family.</text>
</comment>
<organism evidence="3 4">
    <name type="scientific">Thermodesulfobium acidiphilum</name>
    <dbReference type="NCBI Taxonomy" id="1794699"/>
    <lineage>
        <taxon>Bacteria</taxon>
        <taxon>Pseudomonadati</taxon>
        <taxon>Thermodesulfobiota</taxon>
        <taxon>Thermodesulfobiia</taxon>
        <taxon>Thermodesulfobiales</taxon>
        <taxon>Thermodesulfobiaceae</taxon>
        <taxon>Thermodesulfobium</taxon>
    </lineage>
</organism>
<dbReference type="RefSeq" id="WP_199919832.1">
    <property type="nucleotide sequence ID" value="NZ_CP020921.1"/>
</dbReference>
<sequence length="264" mass="29258">MRPAYVSGYFYPLRESDLLKFMSEVILDVPKRKVKGAVVPHAGYNFSGSIAGKVYSSIECPDTFLLVGPKHSMESDGIFLSQTSWATPLGEVMPDRDLGESLLHHCEFIHLNERVHANEHSLEVQVPFIKYVCPKAKILPIAVSTTSEGILSSTGKCIASVLKESNKSVVVVMSSDLNHHEPQEITMEKDEKVIKNLMSLDSRGLLRTVYEEDVSMCGAWSCFLGLTILKELGATKAELLEHRTSGDVNMDYTQVVGYTGILFE</sequence>
<evidence type="ECO:0000313" key="3">
    <source>
        <dbReference type="EMBL" id="AWB09599.1"/>
    </source>
</evidence>
<proteinExistence type="inferred from homology"/>
<dbReference type="PANTHER" id="PTHR11060">
    <property type="entry name" value="PROTEIN MEMO1"/>
    <property type="match status" value="1"/>
</dbReference>
<dbReference type="PANTHER" id="PTHR11060:SF0">
    <property type="entry name" value="PROTEIN MEMO1"/>
    <property type="match status" value="1"/>
</dbReference>
<dbReference type="KEGG" id="taci:TDSAC_0213"/>